<sequence>MIRIKPGLANRKKHPEPQAPCSQEHLDANGISKRSELLYLRKEALPRPLPAANLCENYMQPSAQCA</sequence>
<dbReference type="EMBL" id="FORY01000002">
    <property type="protein sequence ID" value="SFJ15137.1"/>
    <property type="molecule type" value="Genomic_DNA"/>
</dbReference>
<evidence type="ECO:0000313" key="2">
    <source>
        <dbReference type="EMBL" id="SFJ15137.1"/>
    </source>
</evidence>
<evidence type="ECO:0000256" key="1">
    <source>
        <dbReference type="SAM" id="MobiDB-lite"/>
    </source>
</evidence>
<reference evidence="2 3" key="1">
    <citation type="submission" date="2016-10" db="EMBL/GenBank/DDBJ databases">
        <authorList>
            <person name="de Groot N.N."/>
        </authorList>
    </citation>
    <scope>NUCLEOTIDE SEQUENCE [LARGE SCALE GENOMIC DNA]</scope>
    <source>
        <strain evidence="2 3">CGMCC 1.8891</strain>
    </source>
</reference>
<gene>
    <name evidence="2" type="ORF">SAMN04488138_102154</name>
</gene>
<organism evidence="2 3">
    <name type="scientific">Celeribacter halophilus</name>
    <dbReference type="NCBI Taxonomy" id="576117"/>
    <lineage>
        <taxon>Bacteria</taxon>
        <taxon>Pseudomonadati</taxon>
        <taxon>Pseudomonadota</taxon>
        <taxon>Alphaproteobacteria</taxon>
        <taxon>Rhodobacterales</taxon>
        <taxon>Roseobacteraceae</taxon>
        <taxon>Celeribacter</taxon>
    </lineage>
</organism>
<keyword evidence="3" id="KW-1185">Reference proteome</keyword>
<dbReference type="Proteomes" id="UP000183299">
    <property type="component" value="Unassembled WGS sequence"/>
</dbReference>
<evidence type="ECO:0000313" key="3">
    <source>
        <dbReference type="Proteomes" id="UP000183299"/>
    </source>
</evidence>
<accession>A0A1I3P187</accession>
<proteinExistence type="predicted"/>
<dbReference type="STRING" id="576117.SAMN04488138_102154"/>
<name>A0A1I3P187_9RHOB</name>
<protein>
    <submittedName>
        <fullName evidence="2">Uncharacterized protein</fullName>
    </submittedName>
</protein>
<dbReference type="AlphaFoldDB" id="A0A1I3P187"/>
<feature type="region of interest" description="Disordered" evidence="1">
    <location>
        <begin position="1"/>
        <end position="28"/>
    </location>
</feature>